<dbReference type="InterPro" id="IPR003594">
    <property type="entry name" value="HATPase_dom"/>
</dbReference>
<dbReference type="InterPro" id="IPR050736">
    <property type="entry name" value="Sensor_HK_Regulatory"/>
</dbReference>
<dbReference type="CDD" id="cd00130">
    <property type="entry name" value="PAS"/>
    <property type="match status" value="2"/>
</dbReference>
<evidence type="ECO:0000256" key="13">
    <source>
        <dbReference type="SAM" id="Coils"/>
    </source>
</evidence>
<dbReference type="SUPFAM" id="SSF55874">
    <property type="entry name" value="ATPase domain of HSP90 chaperone/DNA topoisomerase II/histidine kinase"/>
    <property type="match status" value="1"/>
</dbReference>
<feature type="domain" description="PAC" evidence="16">
    <location>
        <begin position="122"/>
        <end position="173"/>
    </location>
</feature>
<dbReference type="SMART" id="SM00086">
    <property type="entry name" value="PAC"/>
    <property type="match status" value="2"/>
</dbReference>
<keyword evidence="13" id="KW-0175">Coiled coil</keyword>
<dbReference type="InterPro" id="IPR005467">
    <property type="entry name" value="His_kinase_dom"/>
</dbReference>
<dbReference type="Proteomes" id="UP000034207">
    <property type="component" value="Unassembled WGS sequence"/>
</dbReference>
<dbReference type="PROSITE" id="PS50109">
    <property type="entry name" value="HIS_KIN"/>
    <property type="match status" value="1"/>
</dbReference>
<dbReference type="CDD" id="cd00082">
    <property type="entry name" value="HisKA"/>
    <property type="match status" value="1"/>
</dbReference>
<dbReference type="Gene3D" id="3.30.565.10">
    <property type="entry name" value="Histidine kinase-like ATPase, C-terminal domain"/>
    <property type="match status" value="1"/>
</dbReference>
<dbReference type="EC" id="2.7.13.3" evidence="4"/>
<dbReference type="GO" id="GO:0000155">
    <property type="term" value="F:phosphorelay sensor kinase activity"/>
    <property type="evidence" value="ECO:0007669"/>
    <property type="project" value="InterPro"/>
</dbReference>
<evidence type="ECO:0000256" key="6">
    <source>
        <dbReference type="ARBA" id="ARBA00022553"/>
    </source>
</evidence>
<dbReference type="FunFam" id="1.10.287.130:FF:000001">
    <property type="entry name" value="Two-component sensor histidine kinase"/>
    <property type="match status" value="1"/>
</dbReference>
<feature type="domain" description="PAC" evidence="16">
    <location>
        <begin position="248"/>
        <end position="301"/>
    </location>
</feature>
<keyword evidence="8" id="KW-0547">Nucleotide-binding</keyword>
<keyword evidence="7" id="KW-0808">Transferase</keyword>
<gene>
    <name evidence="17" type="ORF">UT18_C0007G0093</name>
</gene>
<dbReference type="FunFam" id="3.30.565.10:FF:000023">
    <property type="entry name" value="PAS domain-containing sensor histidine kinase"/>
    <property type="match status" value="1"/>
</dbReference>
<dbReference type="Pfam" id="PF13426">
    <property type="entry name" value="PAS_9"/>
    <property type="match status" value="2"/>
</dbReference>
<feature type="domain" description="PAS" evidence="15">
    <location>
        <begin position="42"/>
        <end position="79"/>
    </location>
</feature>
<dbReference type="SMART" id="SM00387">
    <property type="entry name" value="HATPase_c"/>
    <property type="match status" value="1"/>
</dbReference>
<dbReference type="InterPro" id="IPR003661">
    <property type="entry name" value="HisK_dim/P_dom"/>
</dbReference>
<feature type="coiled-coil region" evidence="13">
    <location>
        <begin position="154"/>
        <end position="181"/>
    </location>
</feature>
<evidence type="ECO:0000256" key="12">
    <source>
        <dbReference type="ARBA" id="ARBA00023136"/>
    </source>
</evidence>
<feature type="domain" description="PAS" evidence="15">
    <location>
        <begin position="174"/>
        <end position="246"/>
    </location>
</feature>
<feature type="domain" description="Histidine kinase" evidence="14">
    <location>
        <begin position="305"/>
        <end position="524"/>
    </location>
</feature>
<protein>
    <recommendedName>
        <fullName evidence="4">histidine kinase</fullName>
        <ecNumber evidence="4">2.7.13.3</ecNumber>
    </recommendedName>
</protein>
<keyword evidence="9 17" id="KW-0418">Kinase</keyword>
<dbReference type="GO" id="GO:0005886">
    <property type="term" value="C:plasma membrane"/>
    <property type="evidence" value="ECO:0007669"/>
    <property type="project" value="UniProtKB-SubCell"/>
</dbReference>
<proteinExistence type="predicted"/>
<evidence type="ECO:0000256" key="5">
    <source>
        <dbReference type="ARBA" id="ARBA00022475"/>
    </source>
</evidence>
<dbReference type="InterPro" id="IPR000700">
    <property type="entry name" value="PAS-assoc_C"/>
</dbReference>
<dbReference type="PROSITE" id="PS50113">
    <property type="entry name" value="PAC"/>
    <property type="match status" value="2"/>
</dbReference>
<reference evidence="17" key="1">
    <citation type="journal article" date="2015" name="Nature">
        <title>rRNA introns, odd ribosomes, and small enigmatic genomes across a large radiation of phyla.</title>
        <authorList>
            <person name="Brown C.T."/>
            <person name="Hug L.A."/>
            <person name="Thomas B.C."/>
            <person name="Sharon I."/>
            <person name="Castelle C.J."/>
            <person name="Singh A."/>
            <person name="Wilkins M.J."/>
            <person name="Williams K.H."/>
            <person name="Banfield J.F."/>
        </authorList>
    </citation>
    <scope>NUCLEOTIDE SEQUENCE [LARGE SCALE GENOMIC DNA]</scope>
</reference>
<evidence type="ECO:0000256" key="1">
    <source>
        <dbReference type="ARBA" id="ARBA00000085"/>
    </source>
</evidence>
<name>A0A0G0LUY0_UNCC2</name>
<comment type="caution">
    <text evidence="17">The sequence shown here is derived from an EMBL/GenBank/DDBJ whole genome shotgun (WGS) entry which is preliminary data.</text>
</comment>
<dbReference type="PANTHER" id="PTHR43711:SF31">
    <property type="entry name" value="HISTIDINE KINASE"/>
    <property type="match status" value="1"/>
</dbReference>
<comment type="subcellular location">
    <subcellularLocation>
        <location evidence="2">Cell membrane</location>
    </subcellularLocation>
    <subcellularLocation>
        <location evidence="3">Membrane raft</location>
        <topology evidence="3">Multi-pass membrane protein</topology>
    </subcellularLocation>
</comment>
<evidence type="ECO:0000259" key="14">
    <source>
        <dbReference type="PROSITE" id="PS50109"/>
    </source>
</evidence>
<evidence type="ECO:0000256" key="10">
    <source>
        <dbReference type="ARBA" id="ARBA00022840"/>
    </source>
</evidence>
<dbReference type="PRINTS" id="PR00344">
    <property type="entry name" value="BCTRLSENSOR"/>
</dbReference>
<dbReference type="SUPFAM" id="SSF55785">
    <property type="entry name" value="PYP-like sensor domain (PAS domain)"/>
    <property type="match status" value="2"/>
</dbReference>
<dbReference type="InterPro" id="IPR004358">
    <property type="entry name" value="Sig_transdc_His_kin-like_C"/>
</dbReference>
<dbReference type="Pfam" id="PF00512">
    <property type="entry name" value="HisKA"/>
    <property type="match status" value="1"/>
</dbReference>
<dbReference type="SUPFAM" id="SSF47384">
    <property type="entry name" value="Homodimeric domain of signal transducing histidine kinase"/>
    <property type="match status" value="1"/>
</dbReference>
<dbReference type="InterPro" id="IPR001610">
    <property type="entry name" value="PAC"/>
</dbReference>
<evidence type="ECO:0000256" key="7">
    <source>
        <dbReference type="ARBA" id="ARBA00022679"/>
    </source>
</evidence>
<keyword evidence="5" id="KW-1003">Cell membrane</keyword>
<dbReference type="PROSITE" id="PS50112">
    <property type="entry name" value="PAS"/>
    <property type="match status" value="2"/>
</dbReference>
<sequence length="524" mass="58764">MLKFDITKRKTGKIIRVTNKLNVSQESQADKLQILLNQSIKERNDLRLIQNSMQDGLIVFDTKGTVLSCNDSIKKMLGIKDCFIGAKRDIKNMGQFFDKKIIFEKDAPLSFDEIVNLSKKEIDYNIRAIDNKGGEVVLHVLISPIVDNNEVVGVLACYRDITELENEKRKAETERRKWEAVFDHTADGVAVISNNNHLVLGVNAALERIIGFKEAEVIGKDIHKFMGTHESDKKSDCLITKSLERKGDESEGLLRRSNGEHFWAALTASAVTDPNIPHKGLIIITVRDITKEKELEQIKNEFISIVSHELRTPLTAANGYLSMMIKGDAGPLEPKQLHFLNRIYLSTERMVNLAEDLLVINRLETHRLVLNIVSLDLPKILIEVIDELTLKGLSRQICISQIIPKNIPKVLADSDRLRQILFNLIDNAIKYSHNGSNVDVIVSAENDFVKIQIKDSGVGISDFDRGKLFKKFVRIQNELSVKAGGSGLGLYITKNLVEAQGGKISVESEIGKGTTFIFTLLKSK</sequence>
<dbReference type="NCBIfam" id="TIGR00229">
    <property type="entry name" value="sensory_box"/>
    <property type="match status" value="2"/>
</dbReference>
<evidence type="ECO:0000313" key="18">
    <source>
        <dbReference type="Proteomes" id="UP000034207"/>
    </source>
</evidence>
<keyword evidence="12" id="KW-0472">Membrane</keyword>
<dbReference type="SMART" id="SM00091">
    <property type="entry name" value="PAS"/>
    <property type="match status" value="2"/>
</dbReference>
<evidence type="ECO:0000256" key="9">
    <source>
        <dbReference type="ARBA" id="ARBA00022777"/>
    </source>
</evidence>
<accession>A0A0G0LUY0</accession>
<dbReference type="InterPro" id="IPR000014">
    <property type="entry name" value="PAS"/>
</dbReference>
<evidence type="ECO:0000256" key="4">
    <source>
        <dbReference type="ARBA" id="ARBA00012438"/>
    </source>
</evidence>
<dbReference type="GO" id="GO:0045121">
    <property type="term" value="C:membrane raft"/>
    <property type="evidence" value="ECO:0007669"/>
    <property type="project" value="UniProtKB-SubCell"/>
</dbReference>
<dbReference type="Pfam" id="PF02518">
    <property type="entry name" value="HATPase_c"/>
    <property type="match status" value="1"/>
</dbReference>
<evidence type="ECO:0000313" key="17">
    <source>
        <dbReference type="EMBL" id="KKQ94837.1"/>
    </source>
</evidence>
<evidence type="ECO:0000256" key="2">
    <source>
        <dbReference type="ARBA" id="ARBA00004236"/>
    </source>
</evidence>
<dbReference type="AlphaFoldDB" id="A0A0G0LUY0"/>
<keyword evidence="10" id="KW-0067">ATP-binding</keyword>
<dbReference type="InterPro" id="IPR036097">
    <property type="entry name" value="HisK_dim/P_sf"/>
</dbReference>
<dbReference type="Gene3D" id="1.10.287.130">
    <property type="match status" value="1"/>
</dbReference>
<dbReference type="InterPro" id="IPR035965">
    <property type="entry name" value="PAS-like_dom_sf"/>
</dbReference>
<organism evidence="17 18">
    <name type="scientific">candidate division CPR2 bacterium GW2011_GWC2_39_10</name>
    <dbReference type="NCBI Taxonomy" id="1618345"/>
    <lineage>
        <taxon>Bacteria</taxon>
        <taxon>Bacteria division CPR2</taxon>
    </lineage>
</organism>
<comment type="catalytic activity">
    <reaction evidence="1">
        <text>ATP + protein L-histidine = ADP + protein N-phospho-L-histidine.</text>
        <dbReference type="EC" id="2.7.13.3"/>
    </reaction>
</comment>
<evidence type="ECO:0000256" key="8">
    <source>
        <dbReference type="ARBA" id="ARBA00022741"/>
    </source>
</evidence>
<dbReference type="STRING" id="1618345.UT18_C0007G0093"/>
<dbReference type="SMART" id="SM00388">
    <property type="entry name" value="HisKA"/>
    <property type="match status" value="1"/>
</dbReference>
<dbReference type="Gene3D" id="3.30.450.20">
    <property type="entry name" value="PAS domain"/>
    <property type="match status" value="2"/>
</dbReference>
<keyword evidence="6" id="KW-0597">Phosphoprotein</keyword>
<evidence type="ECO:0000256" key="3">
    <source>
        <dbReference type="ARBA" id="ARBA00004314"/>
    </source>
</evidence>
<evidence type="ECO:0000256" key="11">
    <source>
        <dbReference type="ARBA" id="ARBA00023012"/>
    </source>
</evidence>
<keyword evidence="11" id="KW-0902">Two-component regulatory system</keyword>
<dbReference type="PANTHER" id="PTHR43711">
    <property type="entry name" value="TWO-COMPONENT HISTIDINE KINASE"/>
    <property type="match status" value="1"/>
</dbReference>
<dbReference type="InterPro" id="IPR036890">
    <property type="entry name" value="HATPase_C_sf"/>
</dbReference>
<evidence type="ECO:0000259" key="15">
    <source>
        <dbReference type="PROSITE" id="PS50112"/>
    </source>
</evidence>
<dbReference type="PATRIC" id="fig|1618345.3.peg.464"/>
<evidence type="ECO:0000259" key="16">
    <source>
        <dbReference type="PROSITE" id="PS50113"/>
    </source>
</evidence>
<dbReference type="EMBL" id="LBVV01000007">
    <property type="protein sequence ID" value="KKQ94837.1"/>
    <property type="molecule type" value="Genomic_DNA"/>
</dbReference>
<dbReference type="GO" id="GO:0005524">
    <property type="term" value="F:ATP binding"/>
    <property type="evidence" value="ECO:0007669"/>
    <property type="project" value="UniProtKB-KW"/>
</dbReference>